<protein>
    <submittedName>
        <fullName evidence="2">Uncharacterized protein</fullName>
    </submittedName>
</protein>
<name>D2H8J5_AILME</name>
<proteinExistence type="predicted"/>
<dbReference type="EMBL" id="GL192579">
    <property type="protein sequence ID" value="EFB21993.1"/>
    <property type="molecule type" value="Genomic_DNA"/>
</dbReference>
<evidence type="ECO:0000313" key="2">
    <source>
        <dbReference type="EMBL" id="EFB21993.1"/>
    </source>
</evidence>
<accession>D2H8J5</accession>
<dbReference type="InParanoid" id="D2H8J5"/>
<feature type="region of interest" description="Disordered" evidence="1">
    <location>
        <begin position="214"/>
        <end position="246"/>
    </location>
</feature>
<organism evidence="2">
    <name type="scientific">Ailuropoda melanoleuca</name>
    <name type="common">Giant panda</name>
    <dbReference type="NCBI Taxonomy" id="9646"/>
    <lineage>
        <taxon>Eukaryota</taxon>
        <taxon>Metazoa</taxon>
        <taxon>Chordata</taxon>
        <taxon>Craniata</taxon>
        <taxon>Vertebrata</taxon>
        <taxon>Euteleostomi</taxon>
        <taxon>Mammalia</taxon>
        <taxon>Eutheria</taxon>
        <taxon>Laurasiatheria</taxon>
        <taxon>Carnivora</taxon>
        <taxon>Caniformia</taxon>
        <taxon>Ursidae</taxon>
        <taxon>Ailuropoda</taxon>
    </lineage>
</organism>
<evidence type="ECO:0000256" key="1">
    <source>
        <dbReference type="SAM" id="MobiDB-lite"/>
    </source>
</evidence>
<sequence length="359" mass="39465">MEWPVRLLACLVGILPMGGGITAAVILKGFCVRPGHSSPQRYKARTLVPILRRPMEVSGGEPRAWFGAQRNLLVRNRCRETNQKARQITAVAQARGVQGKAWEEMGCCHGSRRKWERFRGQDAASAPGGYTGQQPTLPSPASLVTLPSALLEQFNINDYMSSQLPRTPRHDTALGAKTTAKFPNFRKLTSYCGELNKHINKIIFDSEVQAVKEMDRATQQSPGEGGGCWADLSEEKKSSPGLASSRQLPMLSGQFLHDIKQNYRELATGHLGLPTTEWRGDGSSTGEELVIDQEAARHPSPKQHFLGPEALRGYAVSRASTVAKSEGAREEARSLTISDNQVPVSNKIEGIKHKRLHQL</sequence>
<reference evidence="2" key="1">
    <citation type="journal article" date="2010" name="Nature">
        <title>The sequence and de novo assembly of the giant panda genome.</title>
        <authorList>
            <person name="Li R."/>
            <person name="Fan W."/>
            <person name="Tian G."/>
            <person name="Zhu H."/>
            <person name="He L."/>
            <person name="Cai J."/>
            <person name="Huang Q."/>
            <person name="Cai Q."/>
            <person name="Li B."/>
            <person name="Bai Y."/>
            <person name="Zhang Z."/>
            <person name="Zhang Y."/>
            <person name="Wang W."/>
            <person name="Li J."/>
            <person name="Wei F."/>
            <person name="Li H."/>
            <person name="Jian M."/>
            <person name="Li J."/>
            <person name="Zhang Z."/>
            <person name="Nielsen R."/>
            <person name="Li D."/>
            <person name="Gu W."/>
            <person name="Yang Z."/>
            <person name="Xuan Z."/>
            <person name="Ryder O.A."/>
            <person name="Leung F.C."/>
            <person name="Zhou Y."/>
            <person name="Cao J."/>
            <person name="Sun X."/>
            <person name="Fu Y."/>
            <person name="Fang X."/>
            <person name="Guo X."/>
            <person name="Wang B."/>
            <person name="Hou R."/>
            <person name="Shen F."/>
            <person name="Mu B."/>
            <person name="Ni P."/>
            <person name="Lin R."/>
            <person name="Qian W."/>
            <person name="Wang G."/>
            <person name="Yu C."/>
            <person name="Nie W."/>
            <person name="Wang J."/>
            <person name="Wu Z."/>
            <person name="Liang H."/>
            <person name="Min J."/>
            <person name="Wu Q."/>
            <person name="Cheng S."/>
            <person name="Ruan J."/>
            <person name="Wang M."/>
            <person name="Shi Z."/>
            <person name="Wen M."/>
            <person name="Liu B."/>
            <person name="Ren X."/>
            <person name="Zheng H."/>
            <person name="Dong D."/>
            <person name="Cook K."/>
            <person name="Shan G."/>
            <person name="Zhang H."/>
            <person name="Kosiol C."/>
            <person name="Xie X."/>
            <person name="Lu Z."/>
            <person name="Zheng H."/>
            <person name="Li Y."/>
            <person name="Steiner C.C."/>
            <person name="Lam T.T."/>
            <person name="Lin S."/>
            <person name="Zhang Q."/>
            <person name="Li G."/>
            <person name="Tian J."/>
            <person name="Gong T."/>
            <person name="Liu H."/>
            <person name="Zhang D."/>
            <person name="Fang L."/>
            <person name="Ye C."/>
            <person name="Zhang J."/>
            <person name="Hu W."/>
            <person name="Xu A."/>
            <person name="Ren Y."/>
            <person name="Zhang G."/>
            <person name="Bruford M.W."/>
            <person name="Li Q."/>
            <person name="Ma L."/>
            <person name="Guo Y."/>
            <person name="An N."/>
            <person name="Hu Y."/>
            <person name="Zheng Y."/>
            <person name="Shi Y."/>
            <person name="Li Z."/>
            <person name="Liu Q."/>
            <person name="Chen Y."/>
            <person name="Zhao J."/>
            <person name="Qu N."/>
            <person name="Zhao S."/>
            <person name="Tian F."/>
            <person name="Wang X."/>
            <person name="Wang H."/>
            <person name="Xu L."/>
            <person name="Liu X."/>
            <person name="Vinar T."/>
            <person name="Wang Y."/>
            <person name="Lam T.W."/>
            <person name="Yiu S.M."/>
            <person name="Liu S."/>
            <person name="Zhang H."/>
            <person name="Li D."/>
            <person name="Huang Y."/>
            <person name="Wang X."/>
            <person name="Yang G."/>
            <person name="Jiang Z."/>
            <person name="Wang J."/>
            <person name="Qin N."/>
            <person name="Li L."/>
            <person name="Li J."/>
            <person name="Bolund L."/>
            <person name="Kristiansen K."/>
            <person name="Wong G.K."/>
            <person name="Olson M."/>
            <person name="Zhang X."/>
            <person name="Li S."/>
            <person name="Yang H."/>
            <person name="Wang J."/>
            <person name="Wang J."/>
        </authorList>
    </citation>
    <scope>NUCLEOTIDE SEQUENCE [LARGE SCALE GENOMIC DNA]</scope>
</reference>
<dbReference type="AlphaFoldDB" id="D2H8J5"/>
<gene>
    <name evidence="2" type="ORF">PANDA_006566</name>
</gene>